<dbReference type="InParanoid" id="A0A2K1IXD5"/>
<reference evidence="1 3" key="1">
    <citation type="journal article" date="2008" name="Science">
        <title>The Physcomitrella genome reveals evolutionary insights into the conquest of land by plants.</title>
        <authorList>
            <person name="Rensing S."/>
            <person name="Lang D."/>
            <person name="Zimmer A."/>
            <person name="Terry A."/>
            <person name="Salamov A."/>
            <person name="Shapiro H."/>
            <person name="Nishiyama T."/>
            <person name="Perroud P.-F."/>
            <person name="Lindquist E."/>
            <person name="Kamisugi Y."/>
            <person name="Tanahashi T."/>
            <person name="Sakakibara K."/>
            <person name="Fujita T."/>
            <person name="Oishi K."/>
            <person name="Shin-I T."/>
            <person name="Kuroki Y."/>
            <person name="Toyoda A."/>
            <person name="Suzuki Y."/>
            <person name="Hashimoto A."/>
            <person name="Yamaguchi K."/>
            <person name="Sugano A."/>
            <person name="Kohara Y."/>
            <person name="Fujiyama A."/>
            <person name="Anterola A."/>
            <person name="Aoki S."/>
            <person name="Ashton N."/>
            <person name="Barbazuk W.B."/>
            <person name="Barker E."/>
            <person name="Bennetzen J."/>
            <person name="Bezanilla M."/>
            <person name="Blankenship R."/>
            <person name="Cho S.H."/>
            <person name="Dutcher S."/>
            <person name="Estelle M."/>
            <person name="Fawcett J.A."/>
            <person name="Gundlach H."/>
            <person name="Hanada K."/>
            <person name="Heyl A."/>
            <person name="Hicks K.A."/>
            <person name="Hugh J."/>
            <person name="Lohr M."/>
            <person name="Mayer K."/>
            <person name="Melkozernov A."/>
            <person name="Murata T."/>
            <person name="Nelson D."/>
            <person name="Pils B."/>
            <person name="Prigge M."/>
            <person name="Reiss B."/>
            <person name="Renner T."/>
            <person name="Rombauts S."/>
            <person name="Rushton P."/>
            <person name="Sanderfoot A."/>
            <person name="Schween G."/>
            <person name="Shiu S.-H."/>
            <person name="Stueber K."/>
            <person name="Theodoulou F.L."/>
            <person name="Tu H."/>
            <person name="Van de Peer Y."/>
            <person name="Verrier P.J."/>
            <person name="Waters E."/>
            <person name="Wood A."/>
            <person name="Yang L."/>
            <person name="Cove D."/>
            <person name="Cuming A."/>
            <person name="Hasebe M."/>
            <person name="Lucas S."/>
            <person name="Mishler D.B."/>
            <person name="Reski R."/>
            <person name="Grigoriev I."/>
            <person name="Quatrano R.S."/>
            <person name="Boore J.L."/>
        </authorList>
    </citation>
    <scope>NUCLEOTIDE SEQUENCE [LARGE SCALE GENOMIC DNA]</scope>
    <source>
        <strain evidence="2 3">cv. Gransden 2004</strain>
    </source>
</reference>
<sequence length="78" mass="8548">MCVGLEFVRSLPLRTVLKPDTCNWSQPHEDPPELISPLCKVGLNHHLSLCVAVTFVGQRSGAPNGFFSNFDSGSYLIC</sequence>
<name>A0A2K1IXD5_PHYPA</name>
<accession>A0A2K1IXD5</accession>
<evidence type="ECO:0000313" key="3">
    <source>
        <dbReference type="Proteomes" id="UP000006727"/>
    </source>
</evidence>
<evidence type="ECO:0000313" key="1">
    <source>
        <dbReference type="EMBL" id="PNR33939.1"/>
    </source>
</evidence>
<reference evidence="1 3" key="2">
    <citation type="journal article" date="2018" name="Plant J.">
        <title>The Physcomitrella patens chromosome-scale assembly reveals moss genome structure and evolution.</title>
        <authorList>
            <person name="Lang D."/>
            <person name="Ullrich K.K."/>
            <person name="Murat F."/>
            <person name="Fuchs J."/>
            <person name="Jenkins J."/>
            <person name="Haas F.B."/>
            <person name="Piednoel M."/>
            <person name="Gundlach H."/>
            <person name="Van Bel M."/>
            <person name="Meyberg R."/>
            <person name="Vives C."/>
            <person name="Morata J."/>
            <person name="Symeonidi A."/>
            <person name="Hiss M."/>
            <person name="Muchero W."/>
            <person name="Kamisugi Y."/>
            <person name="Saleh O."/>
            <person name="Blanc G."/>
            <person name="Decker E.L."/>
            <person name="van Gessel N."/>
            <person name="Grimwood J."/>
            <person name="Hayes R.D."/>
            <person name="Graham S.W."/>
            <person name="Gunter L.E."/>
            <person name="McDaniel S.F."/>
            <person name="Hoernstein S.N.W."/>
            <person name="Larsson A."/>
            <person name="Li F.W."/>
            <person name="Perroud P.F."/>
            <person name="Phillips J."/>
            <person name="Ranjan P."/>
            <person name="Rokshar D.S."/>
            <person name="Rothfels C.J."/>
            <person name="Schneider L."/>
            <person name="Shu S."/>
            <person name="Stevenson D.W."/>
            <person name="Thummler F."/>
            <person name="Tillich M."/>
            <person name="Villarreal Aguilar J.C."/>
            <person name="Widiez T."/>
            <person name="Wong G.K."/>
            <person name="Wymore A."/>
            <person name="Zhang Y."/>
            <person name="Zimmer A.D."/>
            <person name="Quatrano R.S."/>
            <person name="Mayer K.F.X."/>
            <person name="Goodstein D."/>
            <person name="Casacuberta J.M."/>
            <person name="Vandepoele K."/>
            <person name="Reski R."/>
            <person name="Cuming A.C."/>
            <person name="Tuskan G.A."/>
            <person name="Maumus F."/>
            <person name="Salse J."/>
            <person name="Schmutz J."/>
            <person name="Rensing S.A."/>
        </authorList>
    </citation>
    <scope>NUCLEOTIDE SEQUENCE [LARGE SCALE GENOMIC DNA]</scope>
    <source>
        <strain evidence="2 3">cv. Gransden 2004</strain>
    </source>
</reference>
<protein>
    <submittedName>
        <fullName evidence="1 2">Uncharacterized protein</fullName>
    </submittedName>
</protein>
<dbReference type="EMBL" id="ABEU02000019">
    <property type="protein sequence ID" value="PNR33939.1"/>
    <property type="molecule type" value="Genomic_DNA"/>
</dbReference>
<reference evidence="2" key="3">
    <citation type="submission" date="2020-12" db="UniProtKB">
        <authorList>
            <consortium name="EnsemblPlants"/>
        </authorList>
    </citation>
    <scope>IDENTIFICATION</scope>
</reference>
<gene>
    <name evidence="1" type="ORF">PHYPA_023755</name>
</gene>
<dbReference type="EnsemblPlants" id="Pp3c19_5960V3.1">
    <property type="protein sequence ID" value="PAC:32938390.CDS.1"/>
    <property type="gene ID" value="Pp3c19_5960"/>
</dbReference>
<evidence type="ECO:0000313" key="2">
    <source>
        <dbReference type="EnsemblPlants" id="PAC:32938390.CDS.1"/>
    </source>
</evidence>
<proteinExistence type="predicted"/>
<dbReference type="Proteomes" id="UP000006727">
    <property type="component" value="Chromosome 19"/>
</dbReference>
<dbReference type="Gramene" id="Pp3c19_5960V3.1">
    <property type="protein sequence ID" value="PAC:32938390.CDS.1"/>
    <property type="gene ID" value="Pp3c19_5960"/>
</dbReference>
<organism evidence="1">
    <name type="scientific">Physcomitrium patens</name>
    <name type="common">Spreading-leaved earth moss</name>
    <name type="synonym">Physcomitrella patens</name>
    <dbReference type="NCBI Taxonomy" id="3218"/>
    <lineage>
        <taxon>Eukaryota</taxon>
        <taxon>Viridiplantae</taxon>
        <taxon>Streptophyta</taxon>
        <taxon>Embryophyta</taxon>
        <taxon>Bryophyta</taxon>
        <taxon>Bryophytina</taxon>
        <taxon>Bryopsida</taxon>
        <taxon>Funariidae</taxon>
        <taxon>Funariales</taxon>
        <taxon>Funariaceae</taxon>
        <taxon>Physcomitrium</taxon>
    </lineage>
</organism>
<keyword evidence="3" id="KW-1185">Reference proteome</keyword>
<dbReference type="AlphaFoldDB" id="A0A2K1IXD5"/>